<evidence type="ECO:0000313" key="2">
    <source>
        <dbReference type="Proteomes" id="UP001356704"/>
    </source>
</evidence>
<evidence type="ECO:0000313" key="1">
    <source>
        <dbReference type="EMBL" id="MEF3078396.1"/>
    </source>
</evidence>
<dbReference type="RefSeq" id="WP_331809171.1">
    <property type="nucleotide sequence ID" value="NZ_JAZHOU010000001.1"/>
</dbReference>
<organism evidence="1 2">
    <name type="scientific">Winogradskyella poriferorum</name>
    <dbReference type="NCBI Taxonomy" id="307627"/>
    <lineage>
        <taxon>Bacteria</taxon>
        <taxon>Pseudomonadati</taxon>
        <taxon>Bacteroidota</taxon>
        <taxon>Flavobacteriia</taxon>
        <taxon>Flavobacteriales</taxon>
        <taxon>Flavobacteriaceae</taxon>
        <taxon>Winogradskyella</taxon>
    </lineage>
</organism>
<keyword evidence="2" id="KW-1185">Reference proteome</keyword>
<gene>
    <name evidence="1" type="ORF">V1468_05240</name>
</gene>
<comment type="caution">
    <text evidence="1">The sequence shown here is derived from an EMBL/GenBank/DDBJ whole genome shotgun (WGS) entry which is preliminary data.</text>
</comment>
<sequence length="354" mass="40478">MKLKTFLILFVITFAFSSCRKEEREFIQTPEEEILEANTNVAALIKRTASNDGSLDNIVDRANCFDIAFPYTVNVNGVEIDVNSASDYAVIECVFDQSEIDNTLNIEFPITIVLSDYSEVTINTLAEFESYTDSCNGENEYDDDIECIDFTFPIEASIFNPNNELLETITIENDNQLFDFIDDLDEDNITTLNFPLTLILFDNSEVVINNFDELEIVIDYSINLCDEDDDYDYSDDDCDDCTPSQLEDLLISCTDWEVDKLERDGNDYDNAYNGYEFNFFSDGTMSVYWNSIIEYGTWTASGSGNTLEVLINVPALPLCNNNWILHEIENCSDETKIDLRVGDEDRLRYENNCN</sequence>
<proteinExistence type="predicted"/>
<dbReference type="PROSITE" id="PS51257">
    <property type="entry name" value="PROKAR_LIPOPROTEIN"/>
    <property type="match status" value="1"/>
</dbReference>
<name>A0ABU7W5F0_9FLAO</name>
<reference evidence="1 2" key="1">
    <citation type="submission" date="2024-02" db="EMBL/GenBank/DDBJ databases">
        <title>Winogradskyella poriferorum JCM 12885.</title>
        <authorList>
            <person name="Zhang D.-F."/>
            <person name="Fu Z.-Y."/>
        </authorList>
    </citation>
    <scope>NUCLEOTIDE SEQUENCE [LARGE SCALE GENOMIC DNA]</scope>
    <source>
        <strain evidence="1 2">JCM 12885</strain>
    </source>
</reference>
<dbReference type="Proteomes" id="UP001356704">
    <property type="component" value="Unassembled WGS sequence"/>
</dbReference>
<protein>
    <submittedName>
        <fullName evidence="1">Uncharacterized protein</fullName>
    </submittedName>
</protein>
<accession>A0ABU7W5F0</accession>
<dbReference type="EMBL" id="JAZHOU010000001">
    <property type="protein sequence ID" value="MEF3078396.1"/>
    <property type="molecule type" value="Genomic_DNA"/>
</dbReference>